<proteinExistence type="predicted"/>
<gene>
    <name evidence="1" type="ORF">BDV36DRAFT_294680</name>
</gene>
<name>A0ABQ6WPS7_9EURO</name>
<protein>
    <submittedName>
        <fullName evidence="1">Uncharacterized protein</fullName>
    </submittedName>
</protein>
<reference evidence="1 2" key="1">
    <citation type="submission" date="2019-04" db="EMBL/GenBank/DDBJ databases">
        <authorList>
            <consortium name="DOE Joint Genome Institute"/>
            <person name="Mondo S."/>
            <person name="Kjaerbolling I."/>
            <person name="Vesth T."/>
            <person name="Frisvad J.C."/>
            <person name="Nybo J.L."/>
            <person name="Theobald S."/>
            <person name="Kildgaard S."/>
            <person name="Isbrandt T."/>
            <person name="Kuo A."/>
            <person name="Sato A."/>
            <person name="Lyhne E.K."/>
            <person name="Kogle M.E."/>
            <person name="Wiebenga A."/>
            <person name="Kun R.S."/>
            <person name="Lubbers R.J."/>
            <person name="Makela M.R."/>
            <person name="Barry K."/>
            <person name="Chovatia M."/>
            <person name="Clum A."/>
            <person name="Daum C."/>
            <person name="Haridas S."/>
            <person name="He G."/>
            <person name="LaButti K."/>
            <person name="Lipzen A."/>
            <person name="Riley R."/>
            <person name="Salamov A."/>
            <person name="Simmons B.A."/>
            <person name="Magnuson J.K."/>
            <person name="Henrissat B."/>
            <person name="Mortensen U.H."/>
            <person name="Larsen T.O."/>
            <person name="Devries R.P."/>
            <person name="Grigoriev I.V."/>
            <person name="Machida M."/>
            <person name="Baker S.E."/>
            <person name="Andersen M.R."/>
            <person name="Cantor M.N."/>
            <person name="Hua S.X."/>
        </authorList>
    </citation>
    <scope>NUCLEOTIDE SEQUENCE [LARGE SCALE GENOMIC DNA]</scope>
    <source>
        <strain evidence="1 2">CBS 117616</strain>
    </source>
</reference>
<evidence type="ECO:0000313" key="2">
    <source>
        <dbReference type="Proteomes" id="UP000325395"/>
    </source>
</evidence>
<organism evidence="1 2">
    <name type="scientific">Aspergillus pseudocaelatus</name>
    <dbReference type="NCBI Taxonomy" id="1825620"/>
    <lineage>
        <taxon>Eukaryota</taxon>
        <taxon>Fungi</taxon>
        <taxon>Dikarya</taxon>
        <taxon>Ascomycota</taxon>
        <taxon>Pezizomycotina</taxon>
        <taxon>Eurotiomycetes</taxon>
        <taxon>Eurotiomycetidae</taxon>
        <taxon>Eurotiales</taxon>
        <taxon>Aspergillaceae</taxon>
        <taxon>Aspergillus</taxon>
        <taxon>Aspergillus subgen. Circumdati</taxon>
    </lineage>
</organism>
<accession>A0ABQ6WPS7</accession>
<dbReference type="EMBL" id="ML735721">
    <property type="protein sequence ID" value="KAE8419030.1"/>
    <property type="molecule type" value="Genomic_DNA"/>
</dbReference>
<sequence>MARVADISNPNARPVVVQGAPDNQLVNLLNEVCAPLSAVNKRVDHQGYLLHTAAKIFSEDGFRKIETFRVNAFCAFPEEDLAERCEKAADVLVGFWFKEDPNYEHMKPALIPHLALHFKDRPNTIGDEVAILSARPLPN</sequence>
<evidence type="ECO:0000313" key="1">
    <source>
        <dbReference type="EMBL" id="KAE8419030.1"/>
    </source>
</evidence>
<keyword evidence="2" id="KW-1185">Reference proteome</keyword>
<dbReference type="Proteomes" id="UP000325395">
    <property type="component" value="Unassembled WGS sequence"/>
</dbReference>